<evidence type="ECO:0000313" key="2">
    <source>
        <dbReference type="EMBL" id="GHI51987.1"/>
    </source>
</evidence>
<evidence type="ECO:0000313" key="3">
    <source>
        <dbReference type="Proteomes" id="UP000646738"/>
    </source>
</evidence>
<gene>
    <name evidence="2" type="ORF">Srubr_18330</name>
</gene>
<feature type="compositionally biased region" description="Gly residues" evidence="1">
    <location>
        <begin position="90"/>
        <end position="101"/>
    </location>
</feature>
<evidence type="ECO:0000256" key="1">
    <source>
        <dbReference type="SAM" id="MobiDB-lite"/>
    </source>
</evidence>
<organism evidence="2 3">
    <name type="scientific">Streptomyces rubradiris</name>
    <name type="common">Streptomyces achromogenes subsp. rubradiris</name>
    <dbReference type="NCBI Taxonomy" id="285531"/>
    <lineage>
        <taxon>Bacteria</taxon>
        <taxon>Bacillati</taxon>
        <taxon>Actinomycetota</taxon>
        <taxon>Actinomycetes</taxon>
        <taxon>Kitasatosporales</taxon>
        <taxon>Streptomycetaceae</taxon>
        <taxon>Streptomyces</taxon>
    </lineage>
</organism>
<reference evidence="3" key="1">
    <citation type="submission" date="2023-07" db="EMBL/GenBank/DDBJ databases">
        <title>Whole genome shotgun sequence of Streptomyces achromogenes subsp. rubradiris NBRC 14000.</title>
        <authorList>
            <person name="Komaki H."/>
            <person name="Tamura T."/>
        </authorList>
    </citation>
    <scope>NUCLEOTIDE SEQUENCE [LARGE SCALE GENOMIC DNA]</scope>
    <source>
        <strain evidence="3">NBRC 14000</strain>
    </source>
</reference>
<dbReference type="Proteomes" id="UP000646738">
    <property type="component" value="Unassembled WGS sequence"/>
</dbReference>
<proteinExistence type="predicted"/>
<sequence>MAALGELHVRGVALDWPAVVGRPAGSASALATELPTYAFQSRRYWLDQAALGDAVPAAEAGPADGREDVQESVAARLANRSRKRTPAGRARGGPGVGGGRAGLSAGRSRRDGRRPVVQEPGLRFAGRSTAA</sequence>
<keyword evidence="3" id="KW-1185">Reference proteome</keyword>
<dbReference type="EMBL" id="BNEA01000004">
    <property type="protein sequence ID" value="GHI51987.1"/>
    <property type="molecule type" value="Genomic_DNA"/>
</dbReference>
<accession>A0ABQ3R812</accession>
<feature type="region of interest" description="Disordered" evidence="1">
    <location>
        <begin position="76"/>
        <end position="131"/>
    </location>
</feature>
<protein>
    <submittedName>
        <fullName evidence="2">Uncharacterized protein</fullName>
    </submittedName>
</protein>
<dbReference type="Gene3D" id="3.30.70.3290">
    <property type="match status" value="1"/>
</dbReference>
<name>A0ABQ3R812_STRRR</name>
<comment type="caution">
    <text evidence="2">The sequence shown here is derived from an EMBL/GenBank/DDBJ whole genome shotgun (WGS) entry which is preliminary data.</text>
</comment>